<dbReference type="InterPro" id="IPR036318">
    <property type="entry name" value="FAD-bd_PCMH-like_sf"/>
</dbReference>
<dbReference type="RefSeq" id="WP_235034297.1">
    <property type="nucleotide sequence ID" value="NZ_CP141221.1"/>
</dbReference>
<keyword evidence="2 3" id="KW-0129">CBS domain</keyword>
<evidence type="ECO:0000256" key="3">
    <source>
        <dbReference type="PROSITE-ProRule" id="PRU00703"/>
    </source>
</evidence>
<dbReference type="PANTHER" id="PTHR22777:SF17">
    <property type="entry name" value="UPF0053 PROTEIN SLL0260"/>
    <property type="match status" value="1"/>
</dbReference>
<gene>
    <name evidence="6" type="ORF">QTN89_12720</name>
</gene>
<dbReference type="SUPFAM" id="SSF56176">
    <property type="entry name" value="FAD-binding/transporter-associated domain-like"/>
    <property type="match status" value="1"/>
</dbReference>
<feature type="transmembrane region" description="Helical" evidence="4">
    <location>
        <begin position="129"/>
        <end position="148"/>
    </location>
</feature>
<dbReference type="EMBL" id="JASZZN010000008">
    <property type="protein sequence ID" value="MDM4016298.1"/>
    <property type="molecule type" value="Genomic_DNA"/>
</dbReference>
<evidence type="ECO:0000256" key="1">
    <source>
        <dbReference type="ARBA" id="ARBA00022737"/>
    </source>
</evidence>
<dbReference type="InterPro" id="IPR046342">
    <property type="entry name" value="CBS_dom_sf"/>
</dbReference>
<dbReference type="SMART" id="SM01091">
    <property type="entry name" value="CorC_HlyC"/>
    <property type="match status" value="1"/>
</dbReference>
<name>A0ABT7PIY9_9BACT</name>
<accession>A0ABT7PIY9</accession>
<dbReference type="InterPro" id="IPR016169">
    <property type="entry name" value="FAD-bd_PCMH_sub2"/>
</dbReference>
<evidence type="ECO:0000256" key="4">
    <source>
        <dbReference type="SAM" id="Phobius"/>
    </source>
</evidence>
<protein>
    <submittedName>
        <fullName evidence="6">CNNM domain-containing protein</fullName>
    </submittedName>
</protein>
<dbReference type="Gene3D" id="3.30.465.10">
    <property type="match status" value="1"/>
</dbReference>
<proteinExistence type="predicted"/>
<evidence type="ECO:0000313" key="7">
    <source>
        <dbReference type="Proteomes" id="UP001239462"/>
    </source>
</evidence>
<evidence type="ECO:0000256" key="2">
    <source>
        <dbReference type="ARBA" id="ARBA00023122"/>
    </source>
</evidence>
<dbReference type="Pfam" id="PF01595">
    <property type="entry name" value="CNNM"/>
    <property type="match status" value="1"/>
</dbReference>
<feature type="transmembrane region" description="Helical" evidence="4">
    <location>
        <begin position="12"/>
        <end position="34"/>
    </location>
</feature>
<dbReference type="SUPFAM" id="SSF54631">
    <property type="entry name" value="CBS-domain pair"/>
    <property type="match status" value="1"/>
</dbReference>
<dbReference type="Pfam" id="PF03471">
    <property type="entry name" value="CorC_HlyC"/>
    <property type="match status" value="1"/>
</dbReference>
<sequence>MSILSPYAGWLLPMAILIVLSALFSGSEAALFSLGARDRRRLRRGGVGGRIAHRLLDDSEHLLSAILFWNLLINMTYFAIASIVAGKLESDPDAGTSVAAVFTVISLLVIIFFSEMLPKSIAVLAPARASILLAPPMGVAVNVLRHVLPIVKTSNLLAGRLLWPSFQPETEIDLADIERAVELGTDDAALLKRERVALRSLVEIADMRASELMRPRSKLKLVAPPLDRTLTFEGPIPGGYVIVTDEDGDRMVGTLAVRLLRPSHMDHFDQYVEPVIYIPWSAPVARVLNQLNEQDISVAVVVDEYGDGIGVLSIDRIFRRMLAPQHDQSDEAVVSLAIEVCSPDRCRVAGSVSLRQFAKHLGVEAPEGSVVTVAGFIQRHNERLPRLGDEAILGNHRLTVIEQDDETMRIEAQRIILADENLGEGDGI</sequence>
<dbReference type="Gene3D" id="3.10.580.10">
    <property type="entry name" value="CBS-domain"/>
    <property type="match status" value="1"/>
</dbReference>
<keyword evidence="4" id="KW-1133">Transmembrane helix</keyword>
<dbReference type="InterPro" id="IPR005170">
    <property type="entry name" value="Transptr-assoc_dom"/>
</dbReference>
<dbReference type="PANTHER" id="PTHR22777">
    <property type="entry name" value="HEMOLYSIN-RELATED"/>
    <property type="match status" value="1"/>
</dbReference>
<organism evidence="6 7">
    <name type="scientific">Roseiconus lacunae</name>
    <dbReference type="NCBI Taxonomy" id="2605694"/>
    <lineage>
        <taxon>Bacteria</taxon>
        <taxon>Pseudomonadati</taxon>
        <taxon>Planctomycetota</taxon>
        <taxon>Planctomycetia</taxon>
        <taxon>Pirellulales</taxon>
        <taxon>Pirellulaceae</taxon>
        <taxon>Roseiconus</taxon>
    </lineage>
</organism>
<dbReference type="Pfam" id="PF00571">
    <property type="entry name" value="CBS"/>
    <property type="match status" value="1"/>
</dbReference>
<keyword evidence="7" id="KW-1185">Reference proteome</keyword>
<feature type="domain" description="CBS" evidence="5">
    <location>
        <begin position="271"/>
        <end position="328"/>
    </location>
</feature>
<comment type="caution">
    <text evidence="6">The sequence shown here is derived from an EMBL/GenBank/DDBJ whole genome shotgun (WGS) entry which is preliminary data.</text>
</comment>
<reference evidence="6 7" key="1">
    <citation type="submission" date="2023-06" db="EMBL/GenBank/DDBJ databases">
        <title>Roseiconus lacunae JC819 isolated from Gulf of Mannar region, Tamil Nadu.</title>
        <authorList>
            <person name="Pk S."/>
            <person name="Ch S."/>
            <person name="Ch V.R."/>
        </authorList>
    </citation>
    <scope>NUCLEOTIDE SEQUENCE [LARGE SCALE GENOMIC DNA]</scope>
    <source>
        <strain evidence="6 7">JC819</strain>
    </source>
</reference>
<dbReference type="Proteomes" id="UP001239462">
    <property type="component" value="Unassembled WGS sequence"/>
</dbReference>
<feature type="transmembrane region" description="Helical" evidence="4">
    <location>
        <begin position="97"/>
        <end position="117"/>
    </location>
</feature>
<keyword evidence="1" id="KW-0677">Repeat</keyword>
<dbReference type="InterPro" id="IPR000644">
    <property type="entry name" value="CBS_dom"/>
</dbReference>
<feature type="transmembrane region" description="Helical" evidence="4">
    <location>
        <begin position="62"/>
        <end position="85"/>
    </location>
</feature>
<keyword evidence="4" id="KW-0472">Membrane</keyword>
<dbReference type="InterPro" id="IPR002550">
    <property type="entry name" value="CNNM"/>
</dbReference>
<keyword evidence="4" id="KW-0812">Transmembrane</keyword>
<dbReference type="PROSITE" id="PS51371">
    <property type="entry name" value="CBS"/>
    <property type="match status" value="1"/>
</dbReference>
<evidence type="ECO:0000313" key="6">
    <source>
        <dbReference type="EMBL" id="MDM4016298.1"/>
    </source>
</evidence>
<evidence type="ECO:0000259" key="5">
    <source>
        <dbReference type="PROSITE" id="PS51371"/>
    </source>
</evidence>